<proteinExistence type="predicted"/>
<reference evidence="2" key="2">
    <citation type="submission" date="2021-03" db="UniProtKB">
        <authorList>
            <consortium name="EnsemblPlants"/>
        </authorList>
    </citation>
    <scope>IDENTIFICATION</scope>
</reference>
<dbReference type="Gramene" id="AUR62043694-RA">
    <property type="protein sequence ID" value="AUR62043694-RA:cds"/>
    <property type="gene ID" value="AUR62043694"/>
</dbReference>
<evidence type="ECO:0000313" key="3">
    <source>
        <dbReference type="Proteomes" id="UP000596660"/>
    </source>
</evidence>
<feature type="compositionally biased region" description="Basic and acidic residues" evidence="1">
    <location>
        <begin position="283"/>
        <end position="303"/>
    </location>
</feature>
<feature type="region of interest" description="Disordered" evidence="1">
    <location>
        <begin position="15"/>
        <end position="57"/>
    </location>
</feature>
<organism evidence="2 3">
    <name type="scientific">Chenopodium quinoa</name>
    <name type="common">Quinoa</name>
    <dbReference type="NCBI Taxonomy" id="63459"/>
    <lineage>
        <taxon>Eukaryota</taxon>
        <taxon>Viridiplantae</taxon>
        <taxon>Streptophyta</taxon>
        <taxon>Embryophyta</taxon>
        <taxon>Tracheophyta</taxon>
        <taxon>Spermatophyta</taxon>
        <taxon>Magnoliopsida</taxon>
        <taxon>eudicotyledons</taxon>
        <taxon>Gunneridae</taxon>
        <taxon>Pentapetalae</taxon>
        <taxon>Caryophyllales</taxon>
        <taxon>Chenopodiaceae</taxon>
        <taxon>Chenopodioideae</taxon>
        <taxon>Atripliceae</taxon>
        <taxon>Chenopodium</taxon>
    </lineage>
</organism>
<accession>A0A803NC80</accession>
<keyword evidence="3" id="KW-1185">Reference proteome</keyword>
<feature type="compositionally biased region" description="Polar residues" evidence="1">
    <location>
        <begin position="269"/>
        <end position="279"/>
    </location>
</feature>
<dbReference type="AlphaFoldDB" id="A0A803NC80"/>
<feature type="compositionally biased region" description="Polar residues" evidence="1">
    <location>
        <begin position="27"/>
        <end position="37"/>
    </location>
</feature>
<dbReference type="Proteomes" id="UP000596660">
    <property type="component" value="Unplaced"/>
</dbReference>
<name>A0A803NC80_CHEQI</name>
<sequence>MPRMKQTSYQLEVAARDAVESSKKTRANQVVSSSSFESGDREAPLNRQEQQASPVHDSAVNSFLGDENAEQEDSVHAESRDNIINLTAEVIQEESLDEGCKRLQDKFFLLSVPDDFPIRRTFYRPHPRFDTIAKGELGQHELRVVSHFDIVESEDDKGRPRLTLRCRCQTWDIFSAMPPYPMSVYARLTVMTTNNLGCQQTGRELSGSVQTLREESYQAVSKPSYNTLASYCNHASPINPKRKVEAMADEQSKERKLTALETRRGGNTGTSNAKQPNSRAQRKYRETEKQEKPPSPKHADTQDKTVVPSTVLTTKNSAKGVIIQDITHISKSPSPILPNTTSILEIQTRVGATDGSDVSAPGLIYRSNQWIECPEGRLSGEVVKRFSVLVGHSGDRWQPKLDVS</sequence>
<feature type="compositionally biased region" description="Basic and acidic residues" evidence="1">
    <location>
        <begin position="243"/>
        <end position="264"/>
    </location>
</feature>
<evidence type="ECO:0000313" key="2">
    <source>
        <dbReference type="EnsemblPlants" id="AUR62043694-RA:cds"/>
    </source>
</evidence>
<dbReference type="EnsemblPlants" id="AUR62043694-RA">
    <property type="protein sequence ID" value="AUR62043694-RA:cds"/>
    <property type="gene ID" value="AUR62043694"/>
</dbReference>
<reference evidence="2" key="1">
    <citation type="journal article" date="2017" name="Nature">
        <title>The genome of Chenopodium quinoa.</title>
        <authorList>
            <person name="Jarvis D.E."/>
            <person name="Ho Y.S."/>
            <person name="Lightfoot D.J."/>
            <person name="Schmoeckel S.M."/>
            <person name="Li B."/>
            <person name="Borm T.J.A."/>
            <person name="Ohyanagi H."/>
            <person name="Mineta K."/>
            <person name="Michell C.T."/>
            <person name="Saber N."/>
            <person name="Kharbatia N.M."/>
            <person name="Rupper R.R."/>
            <person name="Sharp A.R."/>
            <person name="Dally N."/>
            <person name="Boughton B.A."/>
            <person name="Woo Y.H."/>
            <person name="Gao G."/>
            <person name="Schijlen E.G.W.M."/>
            <person name="Guo X."/>
            <person name="Momin A.A."/>
            <person name="Negrao S."/>
            <person name="Al-Babili S."/>
            <person name="Gehring C."/>
            <person name="Roessner U."/>
            <person name="Jung C."/>
            <person name="Murphy K."/>
            <person name="Arold S.T."/>
            <person name="Gojobori T."/>
            <person name="van der Linden C.G."/>
            <person name="van Loo E.N."/>
            <person name="Jellen E.N."/>
            <person name="Maughan P.J."/>
            <person name="Tester M."/>
        </authorList>
    </citation>
    <scope>NUCLEOTIDE SEQUENCE [LARGE SCALE GENOMIC DNA]</scope>
    <source>
        <strain evidence="2">cv. PI 614886</strain>
    </source>
</reference>
<feature type="region of interest" description="Disordered" evidence="1">
    <location>
        <begin position="243"/>
        <end position="305"/>
    </location>
</feature>
<evidence type="ECO:0000256" key="1">
    <source>
        <dbReference type="SAM" id="MobiDB-lite"/>
    </source>
</evidence>
<protein>
    <submittedName>
        <fullName evidence="2">Uncharacterized protein</fullName>
    </submittedName>
</protein>